<accession>A0A3D9HUV9</accession>
<dbReference type="RefSeq" id="WP_115934378.1">
    <property type="nucleotide sequence ID" value="NZ_QRDW01000001.1"/>
</dbReference>
<dbReference type="OrthoDB" id="9793692at2"/>
<organism evidence="1 2">
    <name type="scientific">Aestuariispira insulae</name>
    <dbReference type="NCBI Taxonomy" id="1461337"/>
    <lineage>
        <taxon>Bacteria</taxon>
        <taxon>Pseudomonadati</taxon>
        <taxon>Pseudomonadota</taxon>
        <taxon>Alphaproteobacteria</taxon>
        <taxon>Rhodospirillales</taxon>
        <taxon>Kiloniellaceae</taxon>
        <taxon>Aestuariispira</taxon>
    </lineage>
</organism>
<keyword evidence="2" id="KW-1185">Reference proteome</keyword>
<evidence type="ECO:0000313" key="2">
    <source>
        <dbReference type="Proteomes" id="UP000256845"/>
    </source>
</evidence>
<evidence type="ECO:0000313" key="1">
    <source>
        <dbReference type="EMBL" id="RED53220.1"/>
    </source>
</evidence>
<dbReference type="EMBL" id="QRDW01000001">
    <property type="protein sequence ID" value="RED53220.1"/>
    <property type="molecule type" value="Genomic_DNA"/>
</dbReference>
<name>A0A3D9HUV9_9PROT</name>
<dbReference type="Proteomes" id="UP000256845">
    <property type="component" value="Unassembled WGS sequence"/>
</dbReference>
<gene>
    <name evidence="1" type="ORF">DFP90_1012</name>
</gene>
<dbReference type="AlphaFoldDB" id="A0A3D9HUV9"/>
<comment type="caution">
    <text evidence="1">The sequence shown here is derived from an EMBL/GenBank/DDBJ whole genome shotgun (WGS) entry which is preliminary data.</text>
</comment>
<reference evidence="1 2" key="1">
    <citation type="submission" date="2018-07" db="EMBL/GenBank/DDBJ databases">
        <title>Genomic Encyclopedia of Type Strains, Phase III (KMG-III): the genomes of soil and plant-associated and newly described type strains.</title>
        <authorList>
            <person name="Whitman W."/>
        </authorList>
    </citation>
    <scope>NUCLEOTIDE SEQUENCE [LARGE SCALE GENOMIC DNA]</scope>
    <source>
        <strain evidence="1 2">CECT 8488</strain>
    </source>
</reference>
<sequence>MTKPVTREEFVETLSAVNCSNGVVRLFFVGQDLEAVSSGEMGENPTPELRKCVTMPLPGFLYAVSVVQNFLEDDKMKELIQRYQDAGMLPPVEAGDVPEASAQVAE</sequence>
<proteinExistence type="predicted"/>
<protein>
    <submittedName>
        <fullName evidence="1">Uncharacterized protein</fullName>
    </submittedName>
</protein>